<evidence type="ECO:0000256" key="1">
    <source>
        <dbReference type="SAM" id="MobiDB-lite"/>
    </source>
</evidence>
<sequence length="64" mass="7210">MAPGELSASSRRKQCKPRGVDISNYDQPENQQEKHVPVSGKVEERSFRRSWEKRVVGIISARGG</sequence>
<protein>
    <submittedName>
        <fullName evidence="2">Uncharacterized protein</fullName>
    </submittedName>
</protein>
<dbReference type="InParanoid" id="M4B886"/>
<organism evidence="2 3">
    <name type="scientific">Hyaloperonospora arabidopsidis (strain Emoy2)</name>
    <name type="common">Downy mildew agent</name>
    <name type="synonym">Peronospora arabidopsidis</name>
    <dbReference type="NCBI Taxonomy" id="559515"/>
    <lineage>
        <taxon>Eukaryota</taxon>
        <taxon>Sar</taxon>
        <taxon>Stramenopiles</taxon>
        <taxon>Oomycota</taxon>
        <taxon>Peronosporomycetes</taxon>
        <taxon>Peronosporales</taxon>
        <taxon>Peronosporaceae</taxon>
        <taxon>Hyaloperonospora</taxon>
    </lineage>
</organism>
<dbReference type="Proteomes" id="UP000011713">
    <property type="component" value="Unassembled WGS sequence"/>
</dbReference>
<accession>M4B886</accession>
<proteinExistence type="predicted"/>
<feature type="compositionally biased region" description="Basic and acidic residues" evidence="1">
    <location>
        <begin position="31"/>
        <end position="44"/>
    </location>
</feature>
<reference evidence="2" key="2">
    <citation type="submission" date="2015-06" db="UniProtKB">
        <authorList>
            <consortium name="EnsemblProtists"/>
        </authorList>
    </citation>
    <scope>IDENTIFICATION</scope>
    <source>
        <strain evidence="2">Emoy2</strain>
    </source>
</reference>
<evidence type="ECO:0000313" key="3">
    <source>
        <dbReference type="Proteomes" id="UP000011713"/>
    </source>
</evidence>
<feature type="region of interest" description="Disordered" evidence="1">
    <location>
        <begin position="1"/>
        <end position="44"/>
    </location>
</feature>
<keyword evidence="3" id="KW-1185">Reference proteome</keyword>
<dbReference type="EnsemblProtists" id="HpaT802489">
    <property type="protein sequence ID" value="HpaP802489"/>
    <property type="gene ID" value="HpaG802489"/>
</dbReference>
<dbReference type="EMBL" id="JH597957">
    <property type="status" value="NOT_ANNOTATED_CDS"/>
    <property type="molecule type" value="Genomic_DNA"/>
</dbReference>
<dbReference type="HOGENOM" id="CLU_2872388_0_0_1"/>
<evidence type="ECO:0000313" key="2">
    <source>
        <dbReference type="EnsemblProtists" id="HpaP802489"/>
    </source>
</evidence>
<name>M4B886_HYAAE</name>
<dbReference type="AlphaFoldDB" id="M4B886"/>
<dbReference type="VEuPathDB" id="FungiDB:HpaG802489"/>
<reference evidence="3" key="1">
    <citation type="journal article" date="2010" name="Science">
        <title>Signatures of adaptation to obligate biotrophy in the Hyaloperonospora arabidopsidis genome.</title>
        <authorList>
            <person name="Baxter L."/>
            <person name="Tripathy S."/>
            <person name="Ishaque N."/>
            <person name="Boot N."/>
            <person name="Cabral A."/>
            <person name="Kemen E."/>
            <person name="Thines M."/>
            <person name="Ah-Fong A."/>
            <person name="Anderson R."/>
            <person name="Badejoko W."/>
            <person name="Bittner-Eddy P."/>
            <person name="Boore J.L."/>
            <person name="Chibucos M.C."/>
            <person name="Coates M."/>
            <person name="Dehal P."/>
            <person name="Delehaunty K."/>
            <person name="Dong S."/>
            <person name="Downton P."/>
            <person name="Dumas B."/>
            <person name="Fabro G."/>
            <person name="Fronick C."/>
            <person name="Fuerstenberg S.I."/>
            <person name="Fulton L."/>
            <person name="Gaulin E."/>
            <person name="Govers F."/>
            <person name="Hughes L."/>
            <person name="Humphray S."/>
            <person name="Jiang R.H."/>
            <person name="Judelson H."/>
            <person name="Kamoun S."/>
            <person name="Kyung K."/>
            <person name="Meijer H."/>
            <person name="Minx P."/>
            <person name="Morris P."/>
            <person name="Nelson J."/>
            <person name="Phuntumart V."/>
            <person name="Qutob D."/>
            <person name="Rehmany A."/>
            <person name="Rougon-Cardoso A."/>
            <person name="Ryden P."/>
            <person name="Torto-Alalibo T."/>
            <person name="Studholme D."/>
            <person name="Wang Y."/>
            <person name="Win J."/>
            <person name="Wood J."/>
            <person name="Clifton S.W."/>
            <person name="Rogers J."/>
            <person name="Van den Ackerveken G."/>
            <person name="Jones J.D."/>
            <person name="McDowell J.M."/>
            <person name="Beynon J."/>
            <person name="Tyler B.M."/>
        </authorList>
    </citation>
    <scope>NUCLEOTIDE SEQUENCE [LARGE SCALE GENOMIC DNA]</scope>
    <source>
        <strain evidence="3">Emoy2</strain>
    </source>
</reference>